<organism evidence="3">
    <name type="scientific">Naegleria gruberi</name>
    <name type="common">Amoeba</name>
    <dbReference type="NCBI Taxonomy" id="5762"/>
    <lineage>
        <taxon>Eukaryota</taxon>
        <taxon>Discoba</taxon>
        <taxon>Heterolobosea</taxon>
        <taxon>Tetramitia</taxon>
        <taxon>Eutetramitia</taxon>
        <taxon>Vahlkampfiidae</taxon>
        <taxon>Naegleria</taxon>
    </lineage>
</organism>
<dbReference type="Proteomes" id="UP000006671">
    <property type="component" value="Unassembled WGS sequence"/>
</dbReference>
<dbReference type="AlphaFoldDB" id="D2VFZ6"/>
<reference evidence="2 3" key="1">
    <citation type="journal article" date="2010" name="Cell">
        <title>The genome of Naegleria gruberi illuminates early eukaryotic versatility.</title>
        <authorList>
            <person name="Fritz-Laylin L.K."/>
            <person name="Prochnik S.E."/>
            <person name="Ginger M.L."/>
            <person name="Dacks J.B."/>
            <person name="Carpenter M.L."/>
            <person name="Field M.C."/>
            <person name="Kuo A."/>
            <person name="Paredez A."/>
            <person name="Chapman J."/>
            <person name="Pham J."/>
            <person name="Shu S."/>
            <person name="Neupane R."/>
            <person name="Cipriano M."/>
            <person name="Mancuso J."/>
            <person name="Tu H."/>
            <person name="Salamov A."/>
            <person name="Lindquist E."/>
            <person name="Shapiro H."/>
            <person name="Lucas S."/>
            <person name="Grigoriev I.V."/>
            <person name="Cande W.Z."/>
            <person name="Fulton C."/>
            <person name="Rokhsar D.S."/>
            <person name="Dawson S.C."/>
        </authorList>
    </citation>
    <scope>NUCLEOTIDE SEQUENCE [LARGE SCALE GENOMIC DNA]</scope>
    <source>
        <strain evidence="2 3">NEG-M</strain>
    </source>
</reference>
<sequence>MPQKFSIYETSYNSSHHGAQLNDNLKNPIHKKAPLSDKMTYTADHKEHHLASTVADYAIEMNEDTGTYTLIHPPSKYHSEAKSSFSNRPLAPNNDQVHQENKEHIKNLEQDMKVTMAMPKDDPESVEMLGIYKSTTHAHYDKTKVFDTTQPQTIIYRDQQQRGKVKTGFKSFTHTDDMSAPSSKFLVENLDIQAKAYPQSFAATTNLGMIPTTKEEYNHMDEKFEQQATLKNRMMKSTLEKQNQPINEHYISEQKSQYAAKDPEHYQVDKSFVKPQVFSYRIDTVNGTPCVKASYTQPIVPSN</sequence>
<dbReference type="VEuPathDB" id="AmoebaDB:NAEGRDRAFT_49224"/>
<protein>
    <submittedName>
        <fullName evidence="2">Predicted protein</fullName>
    </submittedName>
</protein>
<dbReference type="EMBL" id="GG738869">
    <property type="protein sequence ID" value="EFC44170.1"/>
    <property type="molecule type" value="Genomic_DNA"/>
</dbReference>
<feature type="region of interest" description="Disordered" evidence="1">
    <location>
        <begin position="77"/>
        <end position="100"/>
    </location>
</feature>
<dbReference type="OrthoDB" id="10257001at2759"/>
<accession>D2VFZ6</accession>
<name>D2VFZ6_NAEGR</name>
<dbReference type="GeneID" id="8848153"/>
<proteinExistence type="predicted"/>
<dbReference type="OMA" id="ADHKEHH"/>
<dbReference type="RefSeq" id="XP_002676914.1">
    <property type="nucleotide sequence ID" value="XM_002676868.1"/>
</dbReference>
<dbReference type="KEGG" id="ngr:NAEGRDRAFT_49224"/>
<evidence type="ECO:0000256" key="1">
    <source>
        <dbReference type="SAM" id="MobiDB-lite"/>
    </source>
</evidence>
<evidence type="ECO:0000313" key="2">
    <source>
        <dbReference type="EMBL" id="EFC44170.1"/>
    </source>
</evidence>
<evidence type="ECO:0000313" key="3">
    <source>
        <dbReference type="Proteomes" id="UP000006671"/>
    </source>
</evidence>
<dbReference type="InParanoid" id="D2VFZ6"/>
<gene>
    <name evidence="2" type="ORF">NAEGRDRAFT_49224</name>
</gene>
<keyword evidence="3" id="KW-1185">Reference proteome</keyword>